<dbReference type="EMBL" id="KN833008">
    <property type="protein sequence ID" value="KIM79651.1"/>
    <property type="molecule type" value="Genomic_DNA"/>
</dbReference>
<evidence type="ECO:0000256" key="1">
    <source>
        <dbReference type="SAM" id="Phobius"/>
    </source>
</evidence>
<feature type="transmembrane region" description="Helical" evidence="1">
    <location>
        <begin position="21"/>
        <end position="45"/>
    </location>
</feature>
<accession>A0A0C3FJM6</accession>
<dbReference type="Proteomes" id="UP000054166">
    <property type="component" value="Unassembled WGS sequence"/>
</dbReference>
<keyword evidence="1" id="KW-0812">Transmembrane</keyword>
<keyword evidence="3" id="KW-1185">Reference proteome</keyword>
<evidence type="ECO:0000313" key="3">
    <source>
        <dbReference type="Proteomes" id="UP000054166"/>
    </source>
</evidence>
<dbReference type="InParanoid" id="A0A0C3FJM6"/>
<dbReference type="HOGENOM" id="CLU_3033209_0_0_1"/>
<protein>
    <submittedName>
        <fullName evidence="2">Uncharacterized protein</fullName>
    </submittedName>
</protein>
<keyword evidence="1" id="KW-0472">Membrane</keyword>
<keyword evidence="1" id="KW-1133">Transmembrane helix</keyword>
<sequence length="55" mass="6382">MIHHRKLGLPRSIEREYTSRVVFVVAVKDVHVMTMLEIVALWMLVSLDVQLVPPK</sequence>
<gene>
    <name evidence="2" type="ORF">PILCRDRAFT_823190</name>
</gene>
<name>A0A0C3FJM6_PILCF</name>
<dbReference type="AlphaFoldDB" id="A0A0C3FJM6"/>
<organism evidence="2 3">
    <name type="scientific">Piloderma croceum (strain F 1598)</name>
    <dbReference type="NCBI Taxonomy" id="765440"/>
    <lineage>
        <taxon>Eukaryota</taxon>
        <taxon>Fungi</taxon>
        <taxon>Dikarya</taxon>
        <taxon>Basidiomycota</taxon>
        <taxon>Agaricomycotina</taxon>
        <taxon>Agaricomycetes</taxon>
        <taxon>Agaricomycetidae</taxon>
        <taxon>Atheliales</taxon>
        <taxon>Atheliaceae</taxon>
        <taxon>Piloderma</taxon>
    </lineage>
</organism>
<proteinExistence type="predicted"/>
<reference evidence="2 3" key="1">
    <citation type="submission" date="2014-04" db="EMBL/GenBank/DDBJ databases">
        <authorList>
            <consortium name="DOE Joint Genome Institute"/>
            <person name="Kuo A."/>
            <person name="Tarkka M."/>
            <person name="Buscot F."/>
            <person name="Kohler A."/>
            <person name="Nagy L.G."/>
            <person name="Floudas D."/>
            <person name="Copeland A."/>
            <person name="Barry K.W."/>
            <person name="Cichocki N."/>
            <person name="Veneault-Fourrey C."/>
            <person name="LaButti K."/>
            <person name="Lindquist E.A."/>
            <person name="Lipzen A."/>
            <person name="Lundell T."/>
            <person name="Morin E."/>
            <person name="Murat C."/>
            <person name="Sun H."/>
            <person name="Tunlid A."/>
            <person name="Henrissat B."/>
            <person name="Grigoriev I.V."/>
            <person name="Hibbett D.S."/>
            <person name="Martin F."/>
            <person name="Nordberg H.P."/>
            <person name="Cantor M.N."/>
            <person name="Hua S.X."/>
        </authorList>
    </citation>
    <scope>NUCLEOTIDE SEQUENCE [LARGE SCALE GENOMIC DNA]</scope>
    <source>
        <strain evidence="2 3">F 1598</strain>
    </source>
</reference>
<evidence type="ECO:0000313" key="2">
    <source>
        <dbReference type="EMBL" id="KIM79651.1"/>
    </source>
</evidence>
<reference evidence="3" key="2">
    <citation type="submission" date="2015-01" db="EMBL/GenBank/DDBJ databases">
        <title>Evolutionary Origins and Diversification of the Mycorrhizal Mutualists.</title>
        <authorList>
            <consortium name="DOE Joint Genome Institute"/>
            <consortium name="Mycorrhizal Genomics Consortium"/>
            <person name="Kohler A."/>
            <person name="Kuo A."/>
            <person name="Nagy L.G."/>
            <person name="Floudas D."/>
            <person name="Copeland A."/>
            <person name="Barry K.W."/>
            <person name="Cichocki N."/>
            <person name="Veneault-Fourrey C."/>
            <person name="LaButti K."/>
            <person name="Lindquist E.A."/>
            <person name="Lipzen A."/>
            <person name="Lundell T."/>
            <person name="Morin E."/>
            <person name="Murat C."/>
            <person name="Riley R."/>
            <person name="Ohm R."/>
            <person name="Sun H."/>
            <person name="Tunlid A."/>
            <person name="Henrissat B."/>
            <person name="Grigoriev I.V."/>
            <person name="Hibbett D.S."/>
            <person name="Martin F."/>
        </authorList>
    </citation>
    <scope>NUCLEOTIDE SEQUENCE [LARGE SCALE GENOMIC DNA]</scope>
    <source>
        <strain evidence="3">F 1598</strain>
    </source>
</reference>